<feature type="domain" description="L,D-TPase catalytic" evidence="8">
    <location>
        <begin position="85"/>
        <end position="242"/>
    </location>
</feature>
<keyword evidence="7" id="KW-0732">Signal</keyword>
<keyword evidence="4 6" id="KW-0573">Peptidoglycan synthesis</keyword>
<dbReference type="GO" id="GO:0008360">
    <property type="term" value="P:regulation of cell shape"/>
    <property type="evidence" value="ECO:0007669"/>
    <property type="project" value="UniProtKB-UniRule"/>
</dbReference>
<dbReference type="InterPro" id="IPR038063">
    <property type="entry name" value="Transpep_catalytic_dom"/>
</dbReference>
<sequence>MKTVYIMKYFKTTFSVLFIMSLFSFSSNHLKIAQADEALKFQNNIKDKERQRIESDISVKSNISSALIVKQFLRKISIEESKEDIKIVVYKSNKLIEVYKNGNLNFSQNILLSPFWREKKEMRGDKKTPEGKYYVCCKKNKSKYNYFIGISYPNDLDALYALKKDLISVKEFISIDKAIKERKKPPWNTKLGGYIGIHGTGKDKEFESKWKINWTDGCIAISDDAMEKVYNIVEIGTPVMILP</sequence>
<protein>
    <recommendedName>
        <fullName evidence="8">L,D-TPase catalytic domain-containing protein</fullName>
    </recommendedName>
</protein>
<dbReference type="Pfam" id="PF03734">
    <property type="entry name" value="YkuD"/>
    <property type="match status" value="1"/>
</dbReference>
<dbReference type="Proteomes" id="UP000178082">
    <property type="component" value="Unassembled WGS sequence"/>
</dbReference>
<evidence type="ECO:0000256" key="1">
    <source>
        <dbReference type="ARBA" id="ARBA00004752"/>
    </source>
</evidence>
<dbReference type="UniPathway" id="UPA00219"/>
<accession>A0A1F7SMQ5</accession>
<dbReference type="PROSITE" id="PS52029">
    <property type="entry name" value="LD_TPASE"/>
    <property type="match status" value="1"/>
</dbReference>
<evidence type="ECO:0000256" key="3">
    <source>
        <dbReference type="ARBA" id="ARBA00022960"/>
    </source>
</evidence>
<feature type="signal peptide" evidence="7">
    <location>
        <begin position="1"/>
        <end position="26"/>
    </location>
</feature>
<name>A0A1F7SMQ5_9BACT</name>
<evidence type="ECO:0000313" key="9">
    <source>
        <dbReference type="EMBL" id="OGL54487.1"/>
    </source>
</evidence>
<dbReference type="GO" id="GO:0009252">
    <property type="term" value="P:peptidoglycan biosynthetic process"/>
    <property type="evidence" value="ECO:0007669"/>
    <property type="project" value="UniProtKB-UniPathway"/>
</dbReference>
<evidence type="ECO:0000256" key="2">
    <source>
        <dbReference type="ARBA" id="ARBA00022679"/>
    </source>
</evidence>
<gene>
    <name evidence="9" type="ORF">A3G31_10020</name>
</gene>
<evidence type="ECO:0000256" key="5">
    <source>
        <dbReference type="ARBA" id="ARBA00023316"/>
    </source>
</evidence>
<comment type="caution">
    <text evidence="9">The sequence shown here is derived from an EMBL/GenBank/DDBJ whole genome shotgun (WGS) entry which is preliminary data.</text>
</comment>
<dbReference type="GO" id="GO:0071555">
    <property type="term" value="P:cell wall organization"/>
    <property type="evidence" value="ECO:0007669"/>
    <property type="project" value="UniProtKB-UniRule"/>
</dbReference>
<evidence type="ECO:0000256" key="4">
    <source>
        <dbReference type="ARBA" id="ARBA00022984"/>
    </source>
</evidence>
<evidence type="ECO:0000256" key="6">
    <source>
        <dbReference type="PROSITE-ProRule" id="PRU01373"/>
    </source>
</evidence>
<dbReference type="Gene3D" id="2.40.440.10">
    <property type="entry name" value="L,D-transpeptidase catalytic domain-like"/>
    <property type="match status" value="1"/>
</dbReference>
<evidence type="ECO:0000259" key="8">
    <source>
        <dbReference type="PROSITE" id="PS52029"/>
    </source>
</evidence>
<organism evidence="9 10">
    <name type="scientific">Candidatus Schekmanbacteria bacterium RIFCSPLOWO2_12_FULL_38_15</name>
    <dbReference type="NCBI Taxonomy" id="1817883"/>
    <lineage>
        <taxon>Bacteria</taxon>
        <taxon>Candidatus Schekmaniibacteriota</taxon>
    </lineage>
</organism>
<evidence type="ECO:0000313" key="10">
    <source>
        <dbReference type="Proteomes" id="UP000178082"/>
    </source>
</evidence>
<keyword evidence="3 6" id="KW-0133">Cell shape</keyword>
<dbReference type="GO" id="GO:0016740">
    <property type="term" value="F:transferase activity"/>
    <property type="evidence" value="ECO:0007669"/>
    <property type="project" value="UniProtKB-KW"/>
</dbReference>
<dbReference type="InterPro" id="IPR005490">
    <property type="entry name" value="LD_TPept_cat_dom"/>
</dbReference>
<dbReference type="STRING" id="1817883.A3G31_10020"/>
<dbReference type="AlphaFoldDB" id="A0A1F7SMQ5"/>
<comment type="pathway">
    <text evidence="1 6">Cell wall biogenesis; peptidoglycan biosynthesis.</text>
</comment>
<feature type="active site" description="Proton donor/acceptor" evidence="6">
    <location>
        <position position="198"/>
    </location>
</feature>
<keyword evidence="5 6" id="KW-0961">Cell wall biogenesis/degradation</keyword>
<feature type="chain" id="PRO_5009532411" description="L,D-TPase catalytic domain-containing protein" evidence="7">
    <location>
        <begin position="27"/>
        <end position="243"/>
    </location>
</feature>
<evidence type="ECO:0000256" key="7">
    <source>
        <dbReference type="SAM" id="SignalP"/>
    </source>
</evidence>
<dbReference type="EMBL" id="MGDI01000011">
    <property type="protein sequence ID" value="OGL54487.1"/>
    <property type="molecule type" value="Genomic_DNA"/>
</dbReference>
<keyword evidence="2" id="KW-0808">Transferase</keyword>
<dbReference type="PANTHER" id="PTHR36699:SF1">
    <property type="entry name" value="L,D-TRANSPEPTIDASE YAFK-RELATED"/>
    <property type="match status" value="1"/>
</dbReference>
<dbReference type="PANTHER" id="PTHR36699">
    <property type="entry name" value="LD-TRANSPEPTIDASE"/>
    <property type="match status" value="1"/>
</dbReference>
<feature type="active site" description="Nucleophile" evidence="6">
    <location>
        <position position="218"/>
    </location>
</feature>
<reference evidence="9 10" key="1">
    <citation type="journal article" date="2016" name="Nat. Commun.">
        <title>Thousands of microbial genomes shed light on interconnected biogeochemical processes in an aquifer system.</title>
        <authorList>
            <person name="Anantharaman K."/>
            <person name="Brown C.T."/>
            <person name="Hug L.A."/>
            <person name="Sharon I."/>
            <person name="Castelle C.J."/>
            <person name="Probst A.J."/>
            <person name="Thomas B.C."/>
            <person name="Singh A."/>
            <person name="Wilkins M.J."/>
            <person name="Karaoz U."/>
            <person name="Brodie E.L."/>
            <person name="Williams K.H."/>
            <person name="Hubbard S.S."/>
            <person name="Banfield J.F."/>
        </authorList>
    </citation>
    <scope>NUCLEOTIDE SEQUENCE [LARGE SCALE GENOMIC DNA]</scope>
</reference>
<dbReference type="SUPFAM" id="SSF141523">
    <property type="entry name" value="L,D-transpeptidase catalytic domain-like"/>
    <property type="match status" value="1"/>
</dbReference>
<proteinExistence type="predicted"/>
<dbReference type="CDD" id="cd16913">
    <property type="entry name" value="YkuD_like"/>
    <property type="match status" value="1"/>
</dbReference>